<evidence type="ECO:0000313" key="3">
    <source>
        <dbReference type="EMBL" id="MBB5079893.1"/>
    </source>
</evidence>
<sequence>MTIGTRLTLAALAAPLGALLLNSAAFAAERPSPDAPFTVDVSRPNCENRTVEVRLRSVTDYQTDFQITRDDDTVDTGTLEARRTYSKRIKLGQQRRVEIETFYTTQDSRDKLVSRDQISNDCGGNHRRAWDRGREWDDDDCDRGDDCWDGGDDECDRGEDCWDDDDCDRGEPCWDDDEDDCRRGDCDDDELPFTGPPADLMGKLATAGGLVLTGGIVWWYGSLWPRQNYRRPGSTL</sequence>
<name>A0A7W8A7Y4_9ACTN</name>
<organism evidence="3 4">
    <name type="scientific">Nonomuraea endophytica</name>
    <dbReference type="NCBI Taxonomy" id="714136"/>
    <lineage>
        <taxon>Bacteria</taxon>
        <taxon>Bacillati</taxon>
        <taxon>Actinomycetota</taxon>
        <taxon>Actinomycetes</taxon>
        <taxon>Streptosporangiales</taxon>
        <taxon>Streptosporangiaceae</taxon>
        <taxon>Nonomuraea</taxon>
    </lineage>
</organism>
<dbReference type="Proteomes" id="UP000568380">
    <property type="component" value="Unassembled WGS sequence"/>
</dbReference>
<keyword evidence="1" id="KW-0472">Membrane</keyword>
<feature type="signal peptide" evidence="2">
    <location>
        <begin position="1"/>
        <end position="27"/>
    </location>
</feature>
<dbReference type="AlphaFoldDB" id="A0A7W8A7Y4"/>
<protein>
    <submittedName>
        <fullName evidence="3">Uncharacterized protein</fullName>
    </submittedName>
</protein>
<dbReference type="RefSeq" id="WP_184965866.1">
    <property type="nucleotide sequence ID" value="NZ_JACHIN010000007.1"/>
</dbReference>
<evidence type="ECO:0000256" key="2">
    <source>
        <dbReference type="SAM" id="SignalP"/>
    </source>
</evidence>
<evidence type="ECO:0000313" key="4">
    <source>
        <dbReference type="Proteomes" id="UP000568380"/>
    </source>
</evidence>
<feature type="chain" id="PRO_5031139854" evidence="2">
    <location>
        <begin position="28"/>
        <end position="236"/>
    </location>
</feature>
<gene>
    <name evidence="3" type="ORF">HNR40_005379</name>
</gene>
<keyword evidence="1" id="KW-1133">Transmembrane helix</keyword>
<evidence type="ECO:0000256" key="1">
    <source>
        <dbReference type="SAM" id="Phobius"/>
    </source>
</evidence>
<feature type="transmembrane region" description="Helical" evidence="1">
    <location>
        <begin position="200"/>
        <end position="221"/>
    </location>
</feature>
<dbReference type="EMBL" id="JACHIN010000007">
    <property type="protein sequence ID" value="MBB5079893.1"/>
    <property type="molecule type" value="Genomic_DNA"/>
</dbReference>
<comment type="caution">
    <text evidence="3">The sequence shown here is derived from an EMBL/GenBank/DDBJ whole genome shotgun (WGS) entry which is preliminary data.</text>
</comment>
<keyword evidence="4" id="KW-1185">Reference proteome</keyword>
<keyword evidence="1" id="KW-0812">Transmembrane</keyword>
<accession>A0A7W8A7Y4</accession>
<proteinExistence type="predicted"/>
<keyword evidence="2" id="KW-0732">Signal</keyword>
<reference evidence="3 4" key="1">
    <citation type="submission" date="2020-08" db="EMBL/GenBank/DDBJ databases">
        <title>Genomic Encyclopedia of Type Strains, Phase IV (KMG-IV): sequencing the most valuable type-strain genomes for metagenomic binning, comparative biology and taxonomic classification.</title>
        <authorList>
            <person name="Goeker M."/>
        </authorList>
    </citation>
    <scope>NUCLEOTIDE SEQUENCE [LARGE SCALE GENOMIC DNA]</scope>
    <source>
        <strain evidence="3 4">DSM 45385</strain>
    </source>
</reference>